<keyword evidence="6 14" id="KW-0686">Riboflavin biosynthesis</keyword>
<dbReference type="PIRSF" id="PIRSF006769">
    <property type="entry name" value="RibD"/>
    <property type="match status" value="1"/>
</dbReference>
<feature type="binding site" evidence="16">
    <location>
        <position position="190"/>
    </location>
    <ligand>
        <name>NADP(+)</name>
        <dbReference type="ChEBI" id="CHEBI:58349"/>
    </ligand>
</feature>
<evidence type="ECO:0000313" key="20">
    <source>
        <dbReference type="Proteomes" id="UP000270021"/>
    </source>
</evidence>
<comment type="pathway">
    <text evidence="3 14">Cofactor biosynthesis; riboflavin biosynthesis; 5-amino-6-(D-ribitylamino)uracil from GTP: step 3/4.</text>
</comment>
<proteinExistence type="inferred from homology"/>
<gene>
    <name evidence="19" type="primary">ribD</name>
    <name evidence="19" type="ORF">EJO69_08665</name>
</gene>
<comment type="similarity">
    <text evidence="4 14">In the N-terminal section; belongs to the cytidine and deoxycytidylate deaminase family.</text>
</comment>
<dbReference type="InterPro" id="IPR016193">
    <property type="entry name" value="Cytidine_deaminase-like"/>
</dbReference>
<dbReference type="KEGG" id="fsl:EJO69_08665"/>
<feature type="binding site" evidence="17">
    <location>
        <position position="79"/>
    </location>
    <ligand>
        <name>Zn(2+)</name>
        <dbReference type="ChEBI" id="CHEBI:29105"/>
        <note>catalytic</note>
    </ligand>
</feature>
<dbReference type="Pfam" id="PF00383">
    <property type="entry name" value="dCMP_cyt_deam_1"/>
    <property type="match status" value="1"/>
</dbReference>
<keyword evidence="8 14" id="KW-0862">Zinc</keyword>
<feature type="domain" description="CMP/dCMP-type deaminase" evidence="18">
    <location>
        <begin position="1"/>
        <end position="106"/>
    </location>
</feature>
<dbReference type="EMBL" id="CP034438">
    <property type="protein sequence ID" value="AZN30369.1"/>
    <property type="molecule type" value="Genomic_DNA"/>
</dbReference>
<evidence type="ECO:0000256" key="11">
    <source>
        <dbReference type="ARBA" id="ARBA00023268"/>
    </source>
</evidence>
<dbReference type="SUPFAM" id="SSF53597">
    <property type="entry name" value="Dihydrofolate reductase-like"/>
    <property type="match status" value="1"/>
</dbReference>
<evidence type="ECO:0000256" key="17">
    <source>
        <dbReference type="PIRSR" id="PIRSR006769-3"/>
    </source>
</evidence>
<feature type="binding site" evidence="17">
    <location>
        <position position="70"/>
    </location>
    <ligand>
        <name>Zn(2+)</name>
        <dbReference type="ChEBI" id="CHEBI:29105"/>
        <note>catalytic</note>
    </ligand>
</feature>
<evidence type="ECO:0000313" key="19">
    <source>
        <dbReference type="EMBL" id="AZN30369.1"/>
    </source>
</evidence>
<dbReference type="PANTHER" id="PTHR38011:SF7">
    <property type="entry name" value="2,5-DIAMINO-6-RIBOSYLAMINO-4(3H)-PYRIMIDINONE 5'-PHOSPHATE REDUCTASE"/>
    <property type="match status" value="1"/>
</dbReference>
<comment type="catalytic activity">
    <reaction evidence="12 14">
        <text>5-amino-6-(5-phospho-D-ribitylamino)uracil + NADP(+) = 5-amino-6-(5-phospho-D-ribosylamino)uracil + NADPH + H(+)</text>
        <dbReference type="Rhea" id="RHEA:17845"/>
        <dbReference type="ChEBI" id="CHEBI:15378"/>
        <dbReference type="ChEBI" id="CHEBI:57783"/>
        <dbReference type="ChEBI" id="CHEBI:58349"/>
        <dbReference type="ChEBI" id="CHEBI:58421"/>
        <dbReference type="ChEBI" id="CHEBI:58453"/>
        <dbReference type="EC" id="1.1.1.193"/>
    </reaction>
</comment>
<comment type="pathway">
    <text evidence="2 14">Cofactor biosynthesis; riboflavin biosynthesis; 5-amino-6-(D-ribitylamino)uracil from GTP: step 2/4.</text>
</comment>
<evidence type="ECO:0000256" key="14">
    <source>
        <dbReference type="PIRNR" id="PIRNR006769"/>
    </source>
</evidence>
<evidence type="ECO:0000256" key="2">
    <source>
        <dbReference type="ARBA" id="ARBA00004882"/>
    </source>
</evidence>
<dbReference type="PANTHER" id="PTHR38011">
    <property type="entry name" value="DIHYDROFOLATE REDUCTASE FAMILY PROTEIN (AFU_ORTHOLOGUE AFUA_8G06820)"/>
    <property type="match status" value="1"/>
</dbReference>
<comment type="cofactor">
    <cofactor evidence="14 17">
        <name>Zn(2+)</name>
        <dbReference type="ChEBI" id="CHEBI:29105"/>
    </cofactor>
    <text evidence="14 17">Binds 1 zinc ion.</text>
</comment>
<dbReference type="EC" id="3.5.4.26" evidence="14"/>
<comment type="similarity">
    <text evidence="5 14">In the C-terminal section; belongs to the HTP reductase family.</text>
</comment>
<feature type="binding site" evidence="16">
    <location>
        <position position="261"/>
    </location>
    <ligand>
        <name>substrate</name>
    </ligand>
</feature>
<comment type="function">
    <text evidence="1 14">Converts 2,5-diamino-6-(ribosylamino)-4(3h)-pyrimidinone 5'-phosphate into 5-amino-6-(ribosylamino)-2,4(1h,3h)-pyrimidinedione 5'-phosphate.</text>
</comment>
<feature type="binding site" evidence="16">
    <location>
        <begin position="263"/>
        <end position="269"/>
    </location>
    <ligand>
        <name>NADP(+)</name>
        <dbReference type="ChEBI" id="CHEBI:58349"/>
    </ligand>
</feature>
<feature type="binding site" evidence="16">
    <location>
        <position position="148"/>
    </location>
    <ligand>
        <name>NADP(+)</name>
        <dbReference type="ChEBI" id="CHEBI:58349"/>
    </ligand>
</feature>
<dbReference type="InterPro" id="IPR002125">
    <property type="entry name" value="CMP_dCMP_dom"/>
</dbReference>
<protein>
    <recommendedName>
        <fullName evidence="14">Riboflavin biosynthesis protein RibD</fullName>
    </recommendedName>
    <domain>
        <recommendedName>
            <fullName evidence="14">Diaminohydroxyphosphoribosylaminopyrimidine deaminase</fullName>
            <shortName evidence="14">DRAP deaminase</shortName>
            <ecNumber evidence="14">3.5.4.26</ecNumber>
        </recommendedName>
        <alternativeName>
            <fullName evidence="14">Riboflavin-specific deaminase</fullName>
        </alternativeName>
    </domain>
    <domain>
        <recommendedName>
            <fullName evidence="14">5-amino-6-(5-phosphoribosylamino)uracil reductase</fullName>
            <ecNumber evidence="14">1.1.1.193</ecNumber>
        </recommendedName>
        <alternativeName>
            <fullName evidence="14">HTP reductase</fullName>
        </alternativeName>
    </domain>
</protein>
<sequence length="350" mass="37061">MTRALSVASSPDFRPGPNPRVGCVLLDPEGATVSEGWHRGAGTPHAEADALSKAGASARGATAVVTLEPCDHSGRTGPCTRALIDAGVSRVVFAQSDPNPQASKGAQALRAAGVDAVGGHRSAEAAELNRAWSFAVTHGRPYVTWKYAATLDGRSAAVDGTSAWITSRAARSDTHRLRGECDVIMVGTNTVVVDDPQLTVRDSDGRAVAHQPLRVIVGERPLSGSHRIFDDAADTLHLQTRDPARVLEELHRLERRHVFLEGGPTVAAAFLRAGVVDEIVAYLAPALLGAGRFAIGPLGIESMTDILRFTMTDVTVIPPTIPTDEANIRVTMRGSVQQHNEEGPYICSPE</sequence>
<evidence type="ECO:0000256" key="15">
    <source>
        <dbReference type="PIRSR" id="PIRSR006769-1"/>
    </source>
</evidence>
<dbReference type="GO" id="GO:0008835">
    <property type="term" value="F:diaminohydroxyphosphoribosylaminopyrimidine deaminase activity"/>
    <property type="evidence" value="ECO:0007669"/>
    <property type="project" value="UniProtKB-EC"/>
</dbReference>
<dbReference type="InterPro" id="IPR016192">
    <property type="entry name" value="APOBEC/CMP_deaminase_Zn-bd"/>
</dbReference>
<dbReference type="EC" id="1.1.1.193" evidence="14"/>
<accession>A0A3Q8WW05</accession>
<evidence type="ECO:0000256" key="9">
    <source>
        <dbReference type="ARBA" id="ARBA00022857"/>
    </source>
</evidence>
<dbReference type="InterPro" id="IPR004794">
    <property type="entry name" value="Eubact_RibD"/>
</dbReference>
<evidence type="ECO:0000256" key="4">
    <source>
        <dbReference type="ARBA" id="ARBA00005259"/>
    </source>
</evidence>
<feature type="binding site" evidence="16">
    <location>
        <position position="194"/>
    </location>
    <ligand>
        <name>NADP(+)</name>
        <dbReference type="ChEBI" id="CHEBI:58349"/>
    </ligand>
</feature>
<feature type="binding site" evidence="16">
    <location>
        <position position="198"/>
    </location>
    <ligand>
        <name>substrate</name>
    </ligand>
</feature>
<evidence type="ECO:0000256" key="12">
    <source>
        <dbReference type="ARBA" id="ARBA00049861"/>
    </source>
</evidence>
<evidence type="ECO:0000256" key="5">
    <source>
        <dbReference type="ARBA" id="ARBA00007417"/>
    </source>
</evidence>
<dbReference type="Gene3D" id="3.40.140.10">
    <property type="entry name" value="Cytidine Deaminase, domain 2"/>
    <property type="match status" value="1"/>
</dbReference>
<dbReference type="GO" id="GO:0009231">
    <property type="term" value="P:riboflavin biosynthetic process"/>
    <property type="evidence" value="ECO:0007669"/>
    <property type="project" value="UniProtKB-UniPathway"/>
</dbReference>
<dbReference type="InterPro" id="IPR024072">
    <property type="entry name" value="DHFR-like_dom_sf"/>
</dbReference>
<organism evidence="19 20">
    <name type="scientific">Flaviflexus salsibiostraticola</name>
    <dbReference type="NCBI Taxonomy" id="1282737"/>
    <lineage>
        <taxon>Bacteria</taxon>
        <taxon>Bacillati</taxon>
        <taxon>Actinomycetota</taxon>
        <taxon>Actinomycetes</taxon>
        <taxon>Actinomycetales</taxon>
        <taxon>Actinomycetaceae</taxon>
        <taxon>Flaviflexus</taxon>
    </lineage>
</organism>
<evidence type="ECO:0000256" key="6">
    <source>
        <dbReference type="ARBA" id="ARBA00022619"/>
    </source>
</evidence>
<dbReference type="SUPFAM" id="SSF53927">
    <property type="entry name" value="Cytidine deaminase-like"/>
    <property type="match status" value="1"/>
</dbReference>
<evidence type="ECO:0000259" key="18">
    <source>
        <dbReference type="PROSITE" id="PS51747"/>
    </source>
</evidence>
<dbReference type="InterPro" id="IPR050765">
    <property type="entry name" value="Riboflavin_Biosynth_HTPR"/>
</dbReference>
<dbReference type="PROSITE" id="PS51747">
    <property type="entry name" value="CYT_DCMP_DEAMINASES_2"/>
    <property type="match status" value="1"/>
</dbReference>
<keyword evidence="11" id="KW-0511">Multifunctional enzyme</keyword>
<feature type="binding site" evidence="16">
    <location>
        <position position="162"/>
    </location>
    <ligand>
        <name>substrate</name>
    </ligand>
</feature>
<keyword evidence="20" id="KW-1185">Reference proteome</keyword>
<feature type="binding site" evidence="16">
    <location>
        <position position="164"/>
    </location>
    <ligand>
        <name>NADP(+)</name>
        <dbReference type="ChEBI" id="CHEBI:58349"/>
    </ligand>
</feature>
<dbReference type="CDD" id="cd01284">
    <property type="entry name" value="Riboflavin_deaminase-reductase"/>
    <property type="match status" value="1"/>
</dbReference>
<feature type="active site" description="Proton donor" evidence="15">
    <location>
        <position position="47"/>
    </location>
</feature>
<keyword evidence="10 14" id="KW-0560">Oxidoreductase</keyword>
<evidence type="ECO:0000256" key="8">
    <source>
        <dbReference type="ARBA" id="ARBA00022833"/>
    </source>
</evidence>
<evidence type="ECO:0000256" key="7">
    <source>
        <dbReference type="ARBA" id="ARBA00022723"/>
    </source>
</evidence>
<dbReference type="InterPro" id="IPR002734">
    <property type="entry name" value="RibDG_C"/>
</dbReference>
<dbReference type="Gene3D" id="3.40.430.10">
    <property type="entry name" value="Dihydrofolate Reductase, subunit A"/>
    <property type="match status" value="2"/>
</dbReference>
<evidence type="ECO:0000256" key="1">
    <source>
        <dbReference type="ARBA" id="ARBA00002151"/>
    </source>
</evidence>
<evidence type="ECO:0000256" key="10">
    <source>
        <dbReference type="ARBA" id="ARBA00023002"/>
    </source>
</evidence>
<dbReference type="AlphaFoldDB" id="A0A3Q8WW05"/>
<dbReference type="GO" id="GO:0008703">
    <property type="term" value="F:5-amino-6-(5-phosphoribosylamino)uracil reductase activity"/>
    <property type="evidence" value="ECO:0007669"/>
    <property type="project" value="UniProtKB-EC"/>
</dbReference>
<evidence type="ECO:0000256" key="3">
    <source>
        <dbReference type="ARBA" id="ARBA00004910"/>
    </source>
</evidence>
<feature type="binding site" evidence="16">
    <location>
        <position position="201"/>
    </location>
    <ligand>
        <name>substrate</name>
    </ligand>
</feature>
<dbReference type="GO" id="GO:0008270">
    <property type="term" value="F:zinc ion binding"/>
    <property type="evidence" value="ECO:0007669"/>
    <property type="project" value="InterPro"/>
</dbReference>
<feature type="binding site" evidence="16">
    <location>
        <position position="178"/>
    </location>
    <ligand>
        <name>substrate</name>
    </ligand>
</feature>
<dbReference type="UniPathway" id="UPA00275">
    <property type="reaction ID" value="UER00401"/>
</dbReference>
<reference evidence="19 20" key="1">
    <citation type="submission" date="2018-12" db="EMBL/GenBank/DDBJ databases">
        <title>Complete genome sequence of Flaviflexus salsibiostraticola KCTC 33148.</title>
        <authorList>
            <person name="Bae J.-W."/>
        </authorList>
    </citation>
    <scope>NUCLEOTIDE SEQUENCE [LARGE SCALE GENOMIC DNA]</scope>
    <source>
        <strain evidence="19 20">KCTC 33148</strain>
    </source>
</reference>
<dbReference type="NCBIfam" id="TIGR00326">
    <property type="entry name" value="eubact_ribD"/>
    <property type="match status" value="1"/>
</dbReference>
<keyword evidence="9 14" id="KW-0521">NADP</keyword>
<dbReference type="OrthoDB" id="9800865at2"/>
<dbReference type="PROSITE" id="PS00903">
    <property type="entry name" value="CYT_DCMP_DEAMINASES_1"/>
    <property type="match status" value="1"/>
</dbReference>
<keyword evidence="7 14" id="KW-0479">Metal-binding</keyword>
<evidence type="ECO:0000256" key="13">
    <source>
        <dbReference type="ARBA" id="ARBA00049886"/>
    </source>
</evidence>
<dbReference type="Pfam" id="PF01872">
    <property type="entry name" value="RibD_C"/>
    <property type="match status" value="1"/>
</dbReference>
<dbReference type="Proteomes" id="UP000270021">
    <property type="component" value="Chromosome"/>
</dbReference>
<evidence type="ECO:0000256" key="16">
    <source>
        <dbReference type="PIRSR" id="PIRSR006769-2"/>
    </source>
</evidence>
<name>A0A3Q8WW05_9ACTO</name>
<dbReference type="RefSeq" id="WP_126041050.1">
    <property type="nucleotide sequence ID" value="NZ_CP034438.1"/>
</dbReference>
<feature type="binding site" evidence="17">
    <location>
        <position position="45"/>
    </location>
    <ligand>
        <name>Zn(2+)</name>
        <dbReference type="ChEBI" id="CHEBI:29105"/>
        <note>catalytic</note>
    </ligand>
</feature>
<keyword evidence="14 19" id="KW-0378">Hydrolase</keyword>
<comment type="catalytic activity">
    <reaction evidence="13 14">
        <text>2,5-diamino-6-hydroxy-4-(5-phosphoribosylamino)-pyrimidine + H2O + H(+) = 5-amino-6-(5-phospho-D-ribosylamino)uracil + NH4(+)</text>
        <dbReference type="Rhea" id="RHEA:21868"/>
        <dbReference type="ChEBI" id="CHEBI:15377"/>
        <dbReference type="ChEBI" id="CHEBI:15378"/>
        <dbReference type="ChEBI" id="CHEBI:28938"/>
        <dbReference type="ChEBI" id="CHEBI:58453"/>
        <dbReference type="ChEBI" id="CHEBI:58614"/>
        <dbReference type="EC" id="3.5.4.26"/>
    </reaction>
</comment>